<comment type="caution">
    <text evidence="1">The sequence shown here is derived from an EMBL/GenBank/DDBJ whole genome shotgun (WGS) entry which is preliminary data.</text>
</comment>
<evidence type="ECO:0000313" key="1">
    <source>
        <dbReference type="EMBL" id="RAW01178.1"/>
    </source>
</evidence>
<proteinExistence type="predicted"/>
<evidence type="ECO:0000313" key="2">
    <source>
        <dbReference type="Proteomes" id="UP000251889"/>
    </source>
</evidence>
<dbReference type="EMBL" id="QMFY01000004">
    <property type="protein sequence ID" value="RAW01178.1"/>
    <property type="molecule type" value="Genomic_DNA"/>
</dbReference>
<dbReference type="AlphaFoldDB" id="A0A364Y4Q9"/>
<keyword evidence="2" id="KW-1185">Reference proteome</keyword>
<organism evidence="1 2">
    <name type="scientific">Pseudochryseolinea flava</name>
    <dbReference type="NCBI Taxonomy" id="2059302"/>
    <lineage>
        <taxon>Bacteria</taxon>
        <taxon>Pseudomonadati</taxon>
        <taxon>Bacteroidota</taxon>
        <taxon>Cytophagia</taxon>
        <taxon>Cytophagales</taxon>
        <taxon>Fulvivirgaceae</taxon>
        <taxon>Pseudochryseolinea</taxon>
    </lineage>
</organism>
<reference evidence="1 2" key="1">
    <citation type="submission" date="2018-06" db="EMBL/GenBank/DDBJ databases">
        <title>Chryseolinea flavus sp. nov., a member of the phylum Bacteroidetes isolated from soil.</title>
        <authorList>
            <person name="Li Y."/>
            <person name="Wang J."/>
        </authorList>
    </citation>
    <scope>NUCLEOTIDE SEQUENCE [LARGE SCALE GENOMIC DNA]</scope>
    <source>
        <strain evidence="1 2">SDU1-6</strain>
    </source>
</reference>
<name>A0A364Y4Q9_9BACT</name>
<gene>
    <name evidence="1" type="ORF">DQQ10_09690</name>
</gene>
<dbReference type="Proteomes" id="UP000251889">
    <property type="component" value="Unassembled WGS sequence"/>
</dbReference>
<accession>A0A364Y4Q9</accession>
<protein>
    <submittedName>
        <fullName evidence="1">Uncharacterized protein</fullName>
    </submittedName>
</protein>
<dbReference type="PROSITE" id="PS51257">
    <property type="entry name" value="PROKAR_LIPOPROTEIN"/>
    <property type="match status" value="1"/>
</dbReference>
<sequence>MEATKLHYFCKHTFMKNFPLYFLLIALLSISLSCSKKKYTTKVVKPRYHHRWYDPHLDRNTSRTKRIKVQN</sequence>